<reference evidence="3 4" key="1">
    <citation type="journal article" date="2017" name="Mol. Biol. Evol.">
        <title>The 4-celled Tetrabaena socialis nuclear genome reveals the essential components for genetic control of cell number at the origin of multicellularity in the volvocine lineage.</title>
        <authorList>
            <person name="Featherston J."/>
            <person name="Arakaki Y."/>
            <person name="Hanschen E.R."/>
            <person name="Ferris P.J."/>
            <person name="Michod R.E."/>
            <person name="Olson B.J.S.C."/>
            <person name="Nozaki H."/>
            <person name="Durand P.M."/>
        </authorList>
    </citation>
    <scope>NUCLEOTIDE SEQUENCE [LARGE SCALE GENOMIC DNA]</scope>
    <source>
        <strain evidence="3 4">NIES-571</strain>
    </source>
</reference>
<dbReference type="AlphaFoldDB" id="A0A2J8AGK3"/>
<dbReference type="PANTHER" id="PTHR11739">
    <property type="entry name" value="CITRATE SYNTHASE"/>
    <property type="match status" value="1"/>
</dbReference>
<comment type="similarity">
    <text evidence="1">Belongs to the citrate synthase family.</text>
</comment>
<dbReference type="InterPro" id="IPR016142">
    <property type="entry name" value="Citrate_synth-like_lrg_a-sub"/>
</dbReference>
<keyword evidence="2" id="KW-0808">Transferase</keyword>
<keyword evidence="4" id="KW-1185">Reference proteome</keyword>
<dbReference type="GO" id="GO:0005975">
    <property type="term" value="P:carbohydrate metabolic process"/>
    <property type="evidence" value="ECO:0007669"/>
    <property type="project" value="TreeGrafter"/>
</dbReference>
<dbReference type="InterPro" id="IPR002020">
    <property type="entry name" value="Citrate_synthase"/>
</dbReference>
<dbReference type="GO" id="GO:0046912">
    <property type="term" value="F:acyltransferase activity, acyl groups converted into alkyl on transfer"/>
    <property type="evidence" value="ECO:0007669"/>
    <property type="project" value="InterPro"/>
</dbReference>
<sequence length="119" mass="12607">MRHSALPTEVVAVVAAMPHDAHPMGVLMTGLCALSTMHPEANPALAGQGVYKSREMQDKQIVRLLGKVGEEGLAKTWIVAQAQKPVGYRAVNGALGKCSPYLSTASRLTMAAVVKRQQG</sequence>
<dbReference type="SUPFAM" id="SSF48256">
    <property type="entry name" value="Citrate synthase"/>
    <property type="match status" value="1"/>
</dbReference>
<dbReference type="Gene3D" id="1.10.580.10">
    <property type="entry name" value="Citrate Synthase, domain 1"/>
    <property type="match status" value="1"/>
</dbReference>
<dbReference type="Proteomes" id="UP000236333">
    <property type="component" value="Unassembled WGS sequence"/>
</dbReference>
<evidence type="ECO:0000313" key="3">
    <source>
        <dbReference type="EMBL" id="PNH11655.1"/>
    </source>
</evidence>
<evidence type="ECO:0000256" key="1">
    <source>
        <dbReference type="ARBA" id="ARBA00010566"/>
    </source>
</evidence>
<organism evidence="3 4">
    <name type="scientific">Tetrabaena socialis</name>
    <dbReference type="NCBI Taxonomy" id="47790"/>
    <lineage>
        <taxon>Eukaryota</taxon>
        <taxon>Viridiplantae</taxon>
        <taxon>Chlorophyta</taxon>
        <taxon>core chlorophytes</taxon>
        <taxon>Chlorophyceae</taxon>
        <taxon>CS clade</taxon>
        <taxon>Chlamydomonadales</taxon>
        <taxon>Tetrabaenaceae</taxon>
        <taxon>Tetrabaena</taxon>
    </lineage>
</organism>
<protein>
    <submittedName>
        <fullName evidence="3">Citrate synthase 2, peroxisomal</fullName>
    </submittedName>
</protein>
<evidence type="ECO:0000256" key="2">
    <source>
        <dbReference type="ARBA" id="ARBA00022679"/>
    </source>
</evidence>
<dbReference type="GO" id="GO:0006099">
    <property type="term" value="P:tricarboxylic acid cycle"/>
    <property type="evidence" value="ECO:0007669"/>
    <property type="project" value="TreeGrafter"/>
</dbReference>
<dbReference type="GO" id="GO:0005759">
    <property type="term" value="C:mitochondrial matrix"/>
    <property type="evidence" value="ECO:0007669"/>
    <property type="project" value="TreeGrafter"/>
</dbReference>
<accession>A0A2J8AGK3</accession>
<evidence type="ECO:0000313" key="4">
    <source>
        <dbReference type="Proteomes" id="UP000236333"/>
    </source>
</evidence>
<dbReference type="PANTHER" id="PTHR11739:SF4">
    <property type="entry name" value="CITRATE SYNTHASE, PEROXISOMAL"/>
    <property type="match status" value="1"/>
</dbReference>
<gene>
    <name evidence="3" type="ORF">TSOC_001512</name>
</gene>
<name>A0A2J8AGK3_9CHLO</name>
<comment type="caution">
    <text evidence="3">The sequence shown here is derived from an EMBL/GenBank/DDBJ whole genome shotgun (WGS) entry which is preliminary data.</text>
</comment>
<dbReference type="InterPro" id="IPR036969">
    <property type="entry name" value="Citrate_synthase_sf"/>
</dbReference>
<dbReference type="OrthoDB" id="435022at2759"/>
<dbReference type="EMBL" id="PGGS01000025">
    <property type="protein sequence ID" value="PNH11655.1"/>
    <property type="molecule type" value="Genomic_DNA"/>
</dbReference>
<proteinExistence type="inferred from homology"/>